<protein>
    <recommendedName>
        <fullName evidence="3">Phage gp6-like head-tail connector protein</fullName>
    </recommendedName>
</protein>
<gene>
    <name evidence="1" type="ORF">GJ700_12695</name>
</gene>
<comment type="caution">
    <text evidence="1">The sequence shown here is derived from an EMBL/GenBank/DDBJ whole genome shotgun (WGS) entry which is preliminary data.</text>
</comment>
<reference evidence="1 2" key="1">
    <citation type="submission" date="2019-11" db="EMBL/GenBank/DDBJ databases">
        <title>Novel species isolated from a subtropical stream in China.</title>
        <authorList>
            <person name="Lu H."/>
        </authorList>
    </citation>
    <scope>NUCLEOTIDE SEQUENCE [LARGE SCALE GENOMIC DNA]</scope>
    <source>
        <strain evidence="1 2">FT92W</strain>
    </source>
</reference>
<dbReference type="EMBL" id="WKJJ01000007">
    <property type="protein sequence ID" value="MRV72566.1"/>
    <property type="molecule type" value="Genomic_DNA"/>
</dbReference>
<dbReference type="NCBIfam" id="TIGR02215">
    <property type="entry name" value="phage_chp_gp8"/>
    <property type="match status" value="1"/>
</dbReference>
<sequence>MTARLITPPAGLAVSLDDARTAARLSGSALDGEITQCVRGITDEVEQQTGRAVVTQTYRVTLDSFPEAIRLPAPPVASVLSVKYIDTDGVEQTLDPADYELDAESEPCYLVPAPDRRWPETMDRINAVRVEVECGYGPDDTTTPSGIKSYILARVAEKYAPPGTPESPHLVRLLDRYKVY</sequence>
<dbReference type="InterPro" id="IPR011738">
    <property type="entry name" value="Phage_CHP"/>
</dbReference>
<dbReference type="Proteomes" id="UP000446768">
    <property type="component" value="Unassembled WGS sequence"/>
</dbReference>
<organism evidence="1 2">
    <name type="scientific">Pseudoduganella rivuli</name>
    <dbReference type="NCBI Taxonomy" id="2666085"/>
    <lineage>
        <taxon>Bacteria</taxon>
        <taxon>Pseudomonadati</taxon>
        <taxon>Pseudomonadota</taxon>
        <taxon>Betaproteobacteria</taxon>
        <taxon>Burkholderiales</taxon>
        <taxon>Oxalobacteraceae</taxon>
        <taxon>Telluria group</taxon>
        <taxon>Pseudoduganella</taxon>
    </lineage>
</organism>
<keyword evidence="2" id="KW-1185">Reference proteome</keyword>
<evidence type="ECO:0000313" key="1">
    <source>
        <dbReference type="EMBL" id="MRV72566.1"/>
    </source>
</evidence>
<evidence type="ECO:0000313" key="2">
    <source>
        <dbReference type="Proteomes" id="UP000446768"/>
    </source>
</evidence>
<proteinExistence type="predicted"/>
<dbReference type="AlphaFoldDB" id="A0A7X2IMH4"/>
<evidence type="ECO:0008006" key="3">
    <source>
        <dbReference type="Google" id="ProtNLM"/>
    </source>
</evidence>
<dbReference type="RefSeq" id="WP_154374267.1">
    <property type="nucleotide sequence ID" value="NZ_WKJJ01000007.1"/>
</dbReference>
<accession>A0A7X2IMH4</accession>
<name>A0A7X2IMH4_9BURK</name>